<dbReference type="CDD" id="cd00761">
    <property type="entry name" value="Glyco_tranf_GTA_type"/>
    <property type="match status" value="1"/>
</dbReference>
<sequence length="313" mass="34440">MFRSPRVVTDNFRLSPTERISYSKESFARRDGESLFAAVIPACNEAGRLVRVIKNLWALPLDLFIPVLNGCRDATLAEVLNFTGSRAKIIYFPEALGPDVPRAIGTLYALDQGARGLLYVDGDMVGNFNREAALLLEALERNVDLALCNCYPEVKPRHPLAGAVLYYRGLLNQELGLWSDIGYATPSHGPHAISRRLLLQIPLADLAVPPLTLVHATRTGCNVSVAVTLDHIYLGSRQRLDPHAETMAVTLIGDCIQAIKTARGETPDRSTAGCDYLGYDHARRRDILVRVLSGQRPLMIMSSFHNTPPLATI</sequence>
<proteinExistence type="predicted"/>
<evidence type="ECO:0000313" key="1">
    <source>
        <dbReference type="EMBL" id="GAF25819.1"/>
    </source>
</evidence>
<protein>
    <submittedName>
        <fullName evidence="1">Glycosyltransferases</fullName>
    </submittedName>
</protein>
<dbReference type="EMBL" id="DF238840">
    <property type="protein sequence ID" value="GAF25819.1"/>
    <property type="molecule type" value="Genomic_DNA"/>
</dbReference>
<dbReference type="Proteomes" id="UP000063718">
    <property type="component" value="Unassembled WGS sequence"/>
</dbReference>
<dbReference type="GO" id="GO:0016740">
    <property type="term" value="F:transferase activity"/>
    <property type="evidence" value="ECO:0007669"/>
    <property type="project" value="UniProtKB-KW"/>
</dbReference>
<reference evidence="1" key="1">
    <citation type="journal article" date="2014" name="Gene">
        <title>Genome-guided analysis of transformation efficiency and carbon dioxide assimilation by Moorella thermoacetica Y72.</title>
        <authorList>
            <person name="Tsukahara K."/>
            <person name="Kita A."/>
            <person name="Nakashimada Y."/>
            <person name="Hoshino T."/>
            <person name="Murakami K."/>
        </authorList>
    </citation>
    <scope>NUCLEOTIDE SEQUENCE [LARGE SCALE GENOMIC DNA]</scope>
    <source>
        <strain evidence="1">Y72</strain>
    </source>
</reference>
<name>A0A0S6UFN9_NEOTH</name>
<organism evidence="1">
    <name type="scientific">Moorella thermoacetica Y72</name>
    <dbReference type="NCBI Taxonomy" id="1325331"/>
    <lineage>
        <taxon>Bacteria</taxon>
        <taxon>Bacillati</taxon>
        <taxon>Bacillota</taxon>
        <taxon>Clostridia</taxon>
        <taxon>Neomoorellales</taxon>
        <taxon>Neomoorellaceae</taxon>
        <taxon>Neomoorella</taxon>
    </lineage>
</organism>
<dbReference type="SUPFAM" id="SSF53448">
    <property type="entry name" value="Nucleotide-diphospho-sugar transferases"/>
    <property type="match status" value="1"/>
</dbReference>
<keyword evidence="1" id="KW-0808">Transferase</keyword>
<dbReference type="Gene3D" id="3.90.550.10">
    <property type="entry name" value="Spore Coat Polysaccharide Biosynthesis Protein SpsA, Chain A"/>
    <property type="match status" value="1"/>
</dbReference>
<dbReference type="InterPro" id="IPR029044">
    <property type="entry name" value="Nucleotide-diphossugar_trans"/>
</dbReference>
<accession>A0A0S6UFN9</accession>
<dbReference type="AlphaFoldDB" id="A0A0S6UFN9"/>
<gene>
    <name evidence="1" type="ORF">MTY_1156</name>
</gene>